<dbReference type="Pfam" id="PF00119">
    <property type="entry name" value="ATP-synt_A"/>
    <property type="match status" value="1"/>
</dbReference>
<evidence type="ECO:0000256" key="3">
    <source>
        <dbReference type="ARBA" id="ARBA00022448"/>
    </source>
</evidence>
<evidence type="ECO:0000256" key="11">
    <source>
        <dbReference type="HAMAP-Rule" id="MF_01393"/>
    </source>
</evidence>
<keyword evidence="7 11" id="KW-1133">Transmembrane helix</keyword>
<comment type="subcellular location">
    <subcellularLocation>
        <location evidence="11 12">Cell membrane</location>
        <topology evidence="11 12">Multi-pass membrane protein</topology>
    </subcellularLocation>
    <subcellularLocation>
        <location evidence="1">Membrane</location>
        <topology evidence="1">Multi-pass membrane protein</topology>
    </subcellularLocation>
</comment>
<feature type="transmembrane region" description="Helical" evidence="11">
    <location>
        <begin position="105"/>
        <end position="125"/>
    </location>
</feature>
<evidence type="ECO:0000256" key="4">
    <source>
        <dbReference type="ARBA" id="ARBA00022547"/>
    </source>
</evidence>
<feature type="transmembrane region" description="Helical" evidence="11">
    <location>
        <begin position="226"/>
        <end position="248"/>
    </location>
</feature>
<evidence type="ECO:0000313" key="14">
    <source>
        <dbReference type="Proteomes" id="UP000774000"/>
    </source>
</evidence>
<evidence type="ECO:0000256" key="6">
    <source>
        <dbReference type="ARBA" id="ARBA00022781"/>
    </source>
</evidence>
<keyword evidence="9 11" id="KW-0472">Membrane</keyword>
<dbReference type="GO" id="GO:0042777">
    <property type="term" value="P:proton motive force-driven plasma membrane ATP synthesis"/>
    <property type="evidence" value="ECO:0007669"/>
    <property type="project" value="TreeGrafter"/>
</dbReference>
<gene>
    <name evidence="11" type="primary">atpB</name>
    <name evidence="13" type="ORF">JOC47_001869</name>
</gene>
<dbReference type="PANTHER" id="PTHR42823">
    <property type="entry name" value="ATP SYNTHASE SUBUNIT A, CHLOROPLASTIC"/>
    <property type="match status" value="1"/>
</dbReference>
<dbReference type="EMBL" id="JAFBDQ010000008">
    <property type="protein sequence ID" value="MBM7557015.1"/>
    <property type="molecule type" value="Genomic_DNA"/>
</dbReference>
<comment type="caution">
    <text evidence="13">The sequence shown here is derived from an EMBL/GenBank/DDBJ whole genome shotgun (WGS) entry which is preliminary data.</text>
</comment>
<keyword evidence="5 11" id="KW-0812">Transmembrane</keyword>
<protein>
    <recommendedName>
        <fullName evidence="11 12">ATP synthase subunit a</fullName>
    </recommendedName>
    <alternativeName>
        <fullName evidence="11">ATP synthase F0 sector subunit a</fullName>
    </alternativeName>
    <alternativeName>
        <fullName evidence="11">F-ATPase subunit 6</fullName>
    </alternativeName>
</protein>
<dbReference type="PROSITE" id="PS00449">
    <property type="entry name" value="ATPASE_A"/>
    <property type="match status" value="1"/>
</dbReference>
<keyword evidence="10 11" id="KW-0066">ATP synthesis</keyword>
<evidence type="ECO:0000256" key="9">
    <source>
        <dbReference type="ARBA" id="ARBA00023136"/>
    </source>
</evidence>
<evidence type="ECO:0000256" key="5">
    <source>
        <dbReference type="ARBA" id="ARBA00022692"/>
    </source>
</evidence>
<evidence type="ECO:0000256" key="8">
    <source>
        <dbReference type="ARBA" id="ARBA00023065"/>
    </source>
</evidence>
<keyword evidence="11" id="KW-1003">Cell membrane</keyword>
<dbReference type="AlphaFoldDB" id="A0A939BMN7"/>
<dbReference type="InterPro" id="IPR000568">
    <property type="entry name" value="ATP_synth_F0_asu"/>
</dbReference>
<reference evidence="13" key="1">
    <citation type="submission" date="2021-01" db="EMBL/GenBank/DDBJ databases">
        <title>Genomic Encyclopedia of Type Strains, Phase IV (KMG-IV): sequencing the most valuable type-strain genomes for metagenomic binning, comparative biology and taxonomic classification.</title>
        <authorList>
            <person name="Goeker M."/>
        </authorList>
    </citation>
    <scope>NUCLEOTIDE SEQUENCE</scope>
    <source>
        <strain evidence="13">DSM 23230</strain>
    </source>
</reference>
<keyword evidence="8 11" id="KW-0406">Ion transport</keyword>
<evidence type="ECO:0000256" key="12">
    <source>
        <dbReference type="RuleBase" id="RU000483"/>
    </source>
</evidence>
<dbReference type="GO" id="GO:0046933">
    <property type="term" value="F:proton-transporting ATP synthase activity, rotational mechanism"/>
    <property type="evidence" value="ECO:0007669"/>
    <property type="project" value="UniProtKB-UniRule"/>
</dbReference>
<evidence type="ECO:0000256" key="1">
    <source>
        <dbReference type="ARBA" id="ARBA00004141"/>
    </source>
</evidence>
<dbReference type="NCBIfam" id="TIGR01131">
    <property type="entry name" value="ATP_synt_6_or_A"/>
    <property type="match status" value="1"/>
</dbReference>
<dbReference type="PANTHER" id="PTHR42823:SF3">
    <property type="entry name" value="ATP SYNTHASE SUBUNIT A, CHLOROPLASTIC"/>
    <property type="match status" value="1"/>
</dbReference>
<keyword evidence="14" id="KW-1185">Reference proteome</keyword>
<proteinExistence type="inferred from homology"/>
<dbReference type="Proteomes" id="UP000774000">
    <property type="component" value="Unassembled WGS sequence"/>
</dbReference>
<sequence>MDFFSKLIDKMLFNSPNIEEFAPQVMFHIPENGLTKALQIANAPVKSTVTTTWILIVVLGLFSWWATRDLKEEPEAGSVQNVIEALVDSMQGLVRNTMGPGMQKFTPYIGTLMIYLTISNLIGLVPGRDILHLYTPTADLNTTFALAAITFFCIHYFGIKSKGIGTYFKDYFEPMPFMFPLNVIGNLADPMSLAFRLFGNMLGGGVVIMGLLYSVVALGIPGIADLYFTVFAGVLQAFIFTMLTMTYISMEME</sequence>
<feature type="transmembrane region" description="Helical" evidence="11">
    <location>
        <begin position="48"/>
        <end position="66"/>
    </location>
</feature>
<evidence type="ECO:0000313" key="13">
    <source>
        <dbReference type="EMBL" id="MBM7557015.1"/>
    </source>
</evidence>
<dbReference type="HAMAP" id="MF_01393">
    <property type="entry name" value="ATP_synth_a_bact"/>
    <property type="match status" value="1"/>
</dbReference>
<dbReference type="GO" id="GO:0005886">
    <property type="term" value="C:plasma membrane"/>
    <property type="evidence" value="ECO:0007669"/>
    <property type="project" value="UniProtKB-SubCell"/>
</dbReference>
<name>A0A939BMN7_9FIRM</name>
<dbReference type="SUPFAM" id="SSF81336">
    <property type="entry name" value="F1F0 ATP synthase subunit A"/>
    <property type="match status" value="1"/>
</dbReference>
<dbReference type="PRINTS" id="PR00123">
    <property type="entry name" value="ATPASEA"/>
</dbReference>
<keyword evidence="4 11" id="KW-0138">CF(0)</keyword>
<keyword evidence="6 11" id="KW-0375">Hydrogen ion transport</keyword>
<dbReference type="InterPro" id="IPR035908">
    <property type="entry name" value="F0_ATP_A_sf"/>
</dbReference>
<evidence type="ECO:0000256" key="10">
    <source>
        <dbReference type="ARBA" id="ARBA00023310"/>
    </source>
</evidence>
<dbReference type="GO" id="GO:0045259">
    <property type="term" value="C:proton-transporting ATP synthase complex"/>
    <property type="evidence" value="ECO:0007669"/>
    <property type="project" value="UniProtKB-KW"/>
</dbReference>
<comment type="similarity">
    <text evidence="2 11 12">Belongs to the ATPase A chain family.</text>
</comment>
<dbReference type="CDD" id="cd00310">
    <property type="entry name" value="ATP-synt_Fo_a_6"/>
    <property type="match status" value="1"/>
</dbReference>
<organism evidence="13 14">
    <name type="scientific">Halanaerobacter jeridensis</name>
    <dbReference type="NCBI Taxonomy" id="706427"/>
    <lineage>
        <taxon>Bacteria</taxon>
        <taxon>Bacillati</taxon>
        <taxon>Bacillota</taxon>
        <taxon>Clostridia</taxon>
        <taxon>Halanaerobiales</taxon>
        <taxon>Halobacteroidaceae</taxon>
        <taxon>Halanaerobacter</taxon>
    </lineage>
</organism>
<dbReference type="InterPro" id="IPR045082">
    <property type="entry name" value="ATP_syn_F0_a_bact/chloroplast"/>
</dbReference>
<dbReference type="InterPro" id="IPR023011">
    <property type="entry name" value="ATP_synth_F0_asu_AS"/>
</dbReference>
<accession>A0A939BMN7</accession>
<dbReference type="RefSeq" id="WP_204701776.1">
    <property type="nucleotide sequence ID" value="NZ_JAFBDQ010000008.1"/>
</dbReference>
<dbReference type="Gene3D" id="1.20.120.220">
    <property type="entry name" value="ATP synthase, F0 complex, subunit A"/>
    <property type="match status" value="1"/>
</dbReference>
<evidence type="ECO:0000256" key="2">
    <source>
        <dbReference type="ARBA" id="ARBA00006810"/>
    </source>
</evidence>
<feature type="transmembrane region" description="Helical" evidence="11">
    <location>
        <begin position="197"/>
        <end position="220"/>
    </location>
</feature>
<feature type="transmembrane region" description="Helical" evidence="11">
    <location>
        <begin position="140"/>
        <end position="159"/>
    </location>
</feature>
<comment type="function">
    <text evidence="11 12">Key component of the proton channel; it plays a direct role in the translocation of protons across the membrane.</text>
</comment>
<evidence type="ECO:0000256" key="7">
    <source>
        <dbReference type="ARBA" id="ARBA00022989"/>
    </source>
</evidence>
<keyword evidence="3 11" id="KW-0813">Transport</keyword>